<evidence type="ECO:0000313" key="2">
    <source>
        <dbReference type="EMBL" id="WNZ25376.1"/>
    </source>
</evidence>
<dbReference type="EMBL" id="CP053586">
    <property type="protein sequence ID" value="WNZ25376.1"/>
    <property type="molecule type" value="Genomic_DNA"/>
</dbReference>
<evidence type="ECO:0000256" key="1">
    <source>
        <dbReference type="SAM" id="SignalP"/>
    </source>
</evidence>
<dbReference type="RefSeq" id="WP_316431518.1">
    <property type="nucleotide sequence ID" value="NZ_CP053586.1"/>
</dbReference>
<name>A0AA96WNT7_9CYAN</name>
<gene>
    <name evidence="2" type="ORF">HJG54_22665</name>
</gene>
<reference evidence="2" key="1">
    <citation type="submission" date="2020-05" db="EMBL/GenBank/DDBJ databases">
        <authorList>
            <person name="Zhu T."/>
            <person name="Keshari N."/>
            <person name="Lu X."/>
        </authorList>
    </citation>
    <scope>NUCLEOTIDE SEQUENCE</scope>
    <source>
        <strain evidence="2">NK1-12</strain>
    </source>
</reference>
<keyword evidence="1" id="KW-0732">Signal</keyword>
<feature type="signal peptide" evidence="1">
    <location>
        <begin position="1"/>
        <end position="31"/>
    </location>
</feature>
<sequence>MPFILRFWFVLTVACLTACTAASGPPPPAAADLKVVTLDDSVKIVAGQTLYVPVYAYIYTGEQNRTWDLTATLSVRNTDQTHPIIIRSVDYFAGNGTLVRNYLEQPVELNPLAATEFVVAQADRSGGVGASFVVEWVAQTTVSAPVVEAVMINTLGNQGLSFVSPGRVIKNR</sequence>
<dbReference type="AlphaFoldDB" id="A0AA96WNT7"/>
<organism evidence="2">
    <name type="scientific">Leptolyngbya sp. NK1-12</name>
    <dbReference type="NCBI Taxonomy" id="2547451"/>
    <lineage>
        <taxon>Bacteria</taxon>
        <taxon>Bacillati</taxon>
        <taxon>Cyanobacteriota</taxon>
        <taxon>Cyanophyceae</taxon>
        <taxon>Leptolyngbyales</taxon>
        <taxon>Leptolyngbyaceae</taxon>
        <taxon>Leptolyngbya group</taxon>
        <taxon>Leptolyngbya</taxon>
    </lineage>
</organism>
<protein>
    <submittedName>
        <fullName evidence="2">DUF3124 domain-containing protein</fullName>
    </submittedName>
</protein>
<dbReference type="InterPro" id="IPR021471">
    <property type="entry name" value="DUF3124"/>
</dbReference>
<dbReference type="Pfam" id="PF11322">
    <property type="entry name" value="DUF3124"/>
    <property type="match status" value="1"/>
</dbReference>
<feature type="chain" id="PRO_5041711270" evidence="1">
    <location>
        <begin position="32"/>
        <end position="172"/>
    </location>
</feature>
<proteinExistence type="predicted"/>
<accession>A0AA96WNT7</accession>